<evidence type="ECO:0000256" key="5">
    <source>
        <dbReference type="ARBA" id="ARBA00022759"/>
    </source>
</evidence>
<dbReference type="SUPFAM" id="SSF57903">
    <property type="entry name" value="FYVE/PHD zinc finger"/>
    <property type="match status" value="1"/>
</dbReference>
<keyword evidence="4" id="KW-0479">Metal-binding</keyword>
<dbReference type="Proteomes" id="UP000054558">
    <property type="component" value="Unassembled WGS sequence"/>
</dbReference>
<keyword evidence="3" id="KW-0540">Nuclease</keyword>
<evidence type="ECO:0000256" key="2">
    <source>
        <dbReference type="ARBA" id="ARBA00022695"/>
    </source>
</evidence>
<dbReference type="SUPFAM" id="SSF53098">
    <property type="entry name" value="Ribonuclease H-like"/>
    <property type="match status" value="1"/>
</dbReference>
<reference evidence="13 14" key="1">
    <citation type="journal article" date="2014" name="Nat. Commun.">
        <title>Klebsormidium flaccidum genome reveals primary factors for plant terrestrial adaptation.</title>
        <authorList>
            <person name="Hori K."/>
            <person name="Maruyama F."/>
            <person name="Fujisawa T."/>
            <person name="Togashi T."/>
            <person name="Yamamoto N."/>
            <person name="Seo M."/>
            <person name="Sato S."/>
            <person name="Yamada T."/>
            <person name="Mori H."/>
            <person name="Tajima N."/>
            <person name="Moriyama T."/>
            <person name="Ikeuchi M."/>
            <person name="Watanabe M."/>
            <person name="Wada H."/>
            <person name="Kobayashi K."/>
            <person name="Saito M."/>
            <person name="Masuda T."/>
            <person name="Sasaki-Sekimoto Y."/>
            <person name="Mashiguchi K."/>
            <person name="Awai K."/>
            <person name="Shimojima M."/>
            <person name="Masuda S."/>
            <person name="Iwai M."/>
            <person name="Nobusawa T."/>
            <person name="Narise T."/>
            <person name="Kondo S."/>
            <person name="Saito H."/>
            <person name="Sato R."/>
            <person name="Murakawa M."/>
            <person name="Ihara Y."/>
            <person name="Oshima-Yamada Y."/>
            <person name="Ohtaka K."/>
            <person name="Satoh M."/>
            <person name="Sonobe K."/>
            <person name="Ishii M."/>
            <person name="Ohtani R."/>
            <person name="Kanamori-Sato M."/>
            <person name="Honoki R."/>
            <person name="Miyazaki D."/>
            <person name="Mochizuki H."/>
            <person name="Umetsu J."/>
            <person name="Higashi K."/>
            <person name="Shibata D."/>
            <person name="Kamiya Y."/>
            <person name="Sato N."/>
            <person name="Nakamura Y."/>
            <person name="Tabata S."/>
            <person name="Ida S."/>
            <person name="Kurokawa K."/>
            <person name="Ohta H."/>
        </authorList>
    </citation>
    <scope>NUCLEOTIDE SEQUENCE [LARGE SCALE GENOMIC DNA]</scope>
    <source>
        <strain evidence="13 14">NIES-2285</strain>
    </source>
</reference>
<dbReference type="Gene3D" id="3.30.420.10">
    <property type="entry name" value="Ribonuclease H-like superfamily/Ribonuclease H"/>
    <property type="match status" value="1"/>
</dbReference>
<evidence type="ECO:0000256" key="8">
    <source>
        <dbReference type="ARBA" id="ARBA00022833"/>
    </source>
</evidence>
<dbReference type="SMART" id="SM00249">
    <property type="entry name" value="PHD"/>
    <property type="match status" value="1"/>
</dbReference>
<dbReference type="InterPro" id="IPR001965">
    <property type="entry name" value="Znf_PHD"/>
</dbReference>
<accession>A0A1Y1HWI1</accession>
<dbReference type="PANTHER" id="PTHR37984:SF5">
    <property type="entry name" value="PROTEIN NYNRIN-LIKE"/>
    <property type="match status" value="1"/>
</dbReference>
<dbReference type="GO" id="GO:0003676">
    <property type="term" value="F:nucleic acid binding"/>
    <property type="evidence" value="ECO:0007669"/>
    <property type="project" value="InterPro"/>
</dbReference>
<evidence type="ECO:0000256" key="4">
    <source>
        <dbReference type="ARBA" id="ARBA00022723"/>
    </source>
</evidence>
<name>A0A1Y1HWI1_KLENI</name>
<keyword evidence="9" id="KW-0695">RNA-directed DNA polymerase</keyword>
<dbReference type="Pfam" id="PF00628">
    <property type="entry name" value="PHD"/>
    <property type="match status" value="1"/>
</dbReference>
<dbReference type="InterPro" id="IPR013083">
    <property type="entry name" value="Znf_RING/FYVE/PHD"/>
</dbReference>
<dbReference type="Pfam" id="PF17917">
    <property type="entry name" value="RT_RNaseH"/>
    <property type="match status" value="1"/>
</dbReference>
<dbReference type="PROSITE" id="PS50016">
    <property type="entry name" value="ZF_PHD_2"/>
    <property type="match status" value="1"/>
</dbReference>
<feature type="domain" description="PHD-type" evidence="12">
    <location>
        <begin position="587"/>
        <end position="637"/>
    </location>
</feature>
<keyword evidence="8" id="KW-0862">Zinc</keyword>
<feature type="region of interest" description="Disordered" evidence="11">
    <location>
        <begin position="333"/>
        <end position="357"/>
    </location>
</feature>
<dbReference type="Gene3D" id="3.30.40.10">
    <property type="entry name" value="Zinc/RING finger domain, C3HC4 (zinc finger)"/>
    <property type="match status" value="1"/>
</dbReference>
<sequence>MYGERFTLESDHQPLKWILTNGKLTGKMARWALMLSEFNFEVVHRPGIDNEMDCLSRFPQESAEDCAGVRQEGELEDRFVWPAAMCLAWMPLRQGARFVVRGTGEPVVAAAAALRSDVTVSGEQQRRAGTQGAALGRRVELGDGRQERSQEAVAGGALPRHRAGASASESRARAAVAASGGQLGGRQVQEPERALSQERSQGRSQGAVTGGALPRRRADALAGESGARATTAAPGMQLEGRQVHGLGRALGQDAGAEAQGVEVEWGGPHPGVQAAGAAEVWEDAPLLALLRGSGFAPSADRAERDRLSTERDSMGGREPIWCGEWMEGASGWCPELGSGSGSSGTSTSGPGTSGSRRPCLFLPRTTGGWGWPPTWRGWSGAANGLSERVVGLVKRALRKWCLGHASEEWDAYLPWVAMGYNFSAQASLAGFSPYQILFGRDPVVPGAIKVALEEPLDLDCPERLRALVAQRAALFGRWMPMAMGNLQIAQHRDTLRYAKTRSGAWKPQLVQYGVGDYVYLQREMLDTLDTRAGERVLRVRAVGANGVLELEGADARTVRVHVERCAPCHRPDVDGRMDPRAAVPPPDFACTRCRKASGAARMLLCDGCGAGWHLECLDRPLSAVPEGDWYCVRCRGAQDSLGQRPAAL</sequence>
<feature type="compositionally biased region" description="Low complexity" evidence="11">
    <location>
        <begin position="164"/>
        <end position="180"/>
    </location>
</feature>
<evidence type="ECO:0000256" key="11">
    <source>
        <dbReference type="SAM" id="MobiDB-lite"/>
    </source>
</evidence>
<dbReference type="EMBL" id="DF237013">
    <property type="protein sequence ID" value="GAQ80866.1"/>
    <property type="molecule type" value="Genomic_DNA"/>
</dbReference>
<dbReference type="STRING" id="105231.A0A1Y1HWI1"/>
<dbReference type="GO" id="GO:0008270">
    <property type="term" value="F:zinc ion binding"/>
    <property type="evidence" value="ECO:0007669"/>
    <property type="project" value="UniProtKB-KW"/>
</dbReference>
<feature type="region of interest" description="Disordered" evidence="11">
    <location>
        <begin position="298"/>
        <end position="320"/>
    </location>
</feature>
<evidence type="ECO:0000256" key="7">
    <source>
        <dbReference type="ARBA" id="ARBA00022801"/>
    </source>
</evidence>
<feature type="compositionally biased region" description="Basic and acidic residues" evidence="11">
    <location>
        <begin position="300"/>
        <end position="315"/>
    </location>
</feature>
<dbReference type="PANTHER" id="PTHR37984">
    <property type="entry name" value="PROTEIN CBG26694"/>
    <property type="match status" value="1"/>
</dbReference>
<keyword evidence="6 10" id="KW-0863">Zinc-finger</keyword>
<protein>
    <recommendedName>
        <fullName evidence="12">PHD-type domain-containing protein</fullName>
    </recommendedName>
</protein>
<dbReference type="InterPro" id="IPR011011">
    <property type="entry name" value="Znf_FYVE_PHD"/>
</dbReference>
<evidence type="ECO:0000256" key="10">
    <source>
        <dbReference type="PROSITE-ProRule" id="PRU00146"/>
    </source>
</evidence>
<evidence type="ECO:0000256" key="9">
    <source>
        <dbReference type="ARBA" id="ARBA00022918"/>
    </source>
</evidence>
<feature type="region of interest" description="Disordered" evidence="11">
    <location>
        <begin position="119"/>
        <end position="238"/>
    </location>
</feature>
<evidence type="ECO:0000256" key="1">
    <source>
        <dbReference type="ARBA" id="ARBA00022679"/>
    </source>
</evidence>
<keyword evidence="2" id="KW-0548">Nucleotidyltransferase</keyword>
<dbReference type="GO" id="GO:0003964">
    <property type="term" value="F:RNA-directed DNA polymerase activity"/>
    <property type="evidence" value="ECO:0007669"/>
    <property type="project" value="UniProtKB-KW"/>
</dbReference>
<organism evidence="13 14">
    <name type="scientific">Klebsormidium nitens</name>
    <name type="common">Green alga</name>
    <name type="synonym">Ulothrix nitens</name>
    <dbReference type="NCBI Taxonomy" id="105231"/>
    <lineage>
        <taxon>Eukaryota</taxon>
        <taxon>Viridiplantae</taxon>
        <taxon>Streptophyta</taxon>
        <taxon>Klebsormidiophyceae</taxon>
        <taxon>Klebsormidiales</taxon>
        <taxon>Klebsormidiaceae</taxon>
        <taxon>Klebsormidium</taxon>
    </lineage>
</organism>
<dbReference type="InterPro" id="IPR012337">
    <property type="entry name" value="RNaseH-like_sf"/>
</dbReference>
<dbReference type="AlphaFoldDB" id="A0A1Y1HWI1"/>
<keyword evidence="1" id="KW-0808">Transferase</keyword>
<dbReference type="InterPro" id="IPR019787">
    <property type="entry name" value="Znf_PHD-finger"/>
</dbReference>
<feature type="compositionally biased region" description="Low complexity" evidence="11">
    <location>
        <begin position="343"/>
        <end position="355"/>
    </location>
</feature>
<proteinExistence type="predicted"/>
<evidence type="ECO:0000313" key="14">
    <source>
        <dbReference type="Proteomes" id="UP000054558"/>
    </source>
</evidence>
<feature type="compositionally biased region" description="Basic and acidic residues" evidence="11">
    <location>
        <begin position="137"/>
        <end position="150"/>
    </location>
</feature>
<evidence type="ECO:0000313" key="13">
    <source>
        <dbReference type="EMBL" id="GAQ80866.1"/>
    </source>
</evidence>
<gene>
    <name evidence="13" type="ORF">KFL_000640330</name>
</gene>
<keyword evidence="14" id="KW-1185">Reference proteome</keyword>
<keyword evidence="7" id="KW-0378">Hydrolase</keyword>
<evidence type="ECO:0000256" key="6">
    <source>
        <dbReference type="ARBA" id="ARBA00022771"/>
    </source>
</evidence>
<dbReference type="InterPro" id="IPR041373">
    <property type="entry name" value="RT_RNaseH"/>
</dbReference>
<dbReference type="InterPro" id="IPR036397">
    <property type="entry name" value="RNaseH_sf"/>
</dbReference>
<evidence type="ECO:0000256" key="3">
    <source>
        <dbReference type="ARBA" id="ARBA00022722"/>
    </source>
</evidence>
<evidence type="ECO:0000259" key="12">
    <source>
        <dbReference type="PROSITE" id="PS50016"/>
    </source>
</evidence>
<dbReference type="InterPro" id="IPR050951">
    <property type="entry name" value="Retrovirus_Pol_polyprotein"/>
</dbReference>
<dbReference type="OrthoDB" id="336088at2759"/>
<feature type="compositionally biased region" description="Polar residues" evidence="11">
    <location>
        <begin position="197"/>
        <end position="207"/>
    </location>
</feature>
<keyword evidence="5" id="KW-0255">Endonuclease</keyword>
<dbReference type="GO" id="GO:0016787">
    <property type="term" value="F:hydrolase activity"/>
    <property type="evidence" value="ECO:0007669"/>
    <property type="project" value="UniProtKB-KW"/>
</dbReference>
<dbReference type="GO" id="GO:0004519">
    <property type="term" value="F:endonuclease activity"/>
    <property type="evidence" value="ECO:0007669"/>
    <property type="project" value="UniProtKB-KW"/>
</dbReference>